<feature type="region of interest" description="Disordered" evidence="1">
    <location>
        <begin position="1"/>
        <end position="251"/>
    </location>
</feature>
<feature type="compositionally biased region" description="Low complexity" evidence="1">
    <location>
        <begin position="139"/>
        <end position="151"/>
    </location>
</feature>
<feature type="compositionally biased region" description="Basic residues" evidence="1">
    <location>
        <begin position="102"/>
        <end position="118"/>
    </location>
</feature>
<gene>
    <name evidence="2" type="ORF">Cni_G00098</name>
</gene>
<organism evidence="2 3">
    <name type="scientific">Canna indica</name>
    <name type="common">Indian-shot</name>
    <dbReference type="NCBI Taxonomy" id="4628"/>
    <lineage>
        <taxon>Eukaryota</taxon>
        <taxon>Viridiplantae</taxon>
        <taxon>Streptophyta</taxon>
        <taxon>Embryophyta</taxon>
        <taxon>Tracheophyta</taxon>
        <taxon>Spermatophyta</taxon>
        <taxon>Magnoliopsida</taxon>
        <taxon>Liliopsida</taxon>
        <taxon>Zingiberales</taxon>
        <taxon>Cannaceae</taxon>
        <taxon>Canna</taxon>
    </lineage>
</organism>
<sequence>MSASNKVESRATSTKSGRNWEDGEAADASRHAQLAVRRSLRHRRGGRHEVALGPLPPPTPLRLLVLRLLRRGGGGPRHHHPRPLPHRLQGEGPHAHHELPHPRRRQHRRGRRRLRPRQRPGAAQRDADRRHLDQEPQHRVVQVRQQHDGVLLRGGDGGGGVRAVGEGGGVQDGADERDGGRAGERGGEEDEHHDGDVGFRQGGEPNELHRHKREGERARDLQARPGREDELHHRLGGVHAVSGNEEHPLFC</sequence>
<keyword evidence="3" id="KW-1185">Reference proteome</keyword>
<dbReference type="Proteomes" id="UP001327560">
    <property type="component" value="Chromosome 1"/>
</dbReference>
<feature type="compositionally biased region" description="Basic and acidic residues" evidence="1">
    <location>
        <begin position="213"/>
        <end position="233"/>
    </location>
</feature>
<accession>A0AAQ3JKS5</accession>
<feature type="compositionally biased region" description="Basic residues" evidence="1">
    <location>
        <begin position="76"/>
        <end position="85"/>
    </location>
</feature>
<evidence type="ECO:0000256" key="1">
    <source>
        <dbReference type="SAM" id="MobiDB-lite"/>
    </source>
</evidence>
<feature type="compositionally biased region" description="Gly residues" evidence="1">
    <location>
        <begin position="152"/>
        <end position="171"/>
    </location>
</feature>
<feature type="compositionally biased region" description="Basic and acidic residues" evidence="1">
    <location>
        <begin position="174"/>
        <end position="197"/>
    </location>
</feature>
<evidence type="ECO:0000313" key="2">
    <source>
        <dbReference type="EMBL" id="WOK91407.1"/>
    </source>
</evidence>
<protein>
    <submittedName>
        <fullName evidence="2">Uncharacterized protein</fullName>
    </submittedName>
</protein>
<feature type="compositionally biased region" description="Polar residues" evidence="1">
    <location>
        <begin position="1"/>
        <end position="17"/>
    </location>
</feature>
<dbReference type="AlphaFoldDB" id="A0AAQ3JKS5"/>
<proteinExistence type="predicted"/>
<feature type="compositionally biased region" description="Basic and acidic residues" evidence="1">
    <location>
        <begin position="125"/>
        <end position="138"/>
    </location>
</feature>
<evidence type="ECO:0000313" key="3">
    <source>
        <dbReference type="Proteomes" id="UP001327560"/>
    </source>
</evidence>
<dbReference type="EMBL" id="CP136890">
    <property type="protein sequence ID" value="WOK91407.1"/>
    <property type="molecule type" value="Genomic_DNA"/>
</dbReference>
<name>A0AAQ3JKS5_9LILI</name>
<reference evidence="2 3" key="1">
    <citation type="submission" date="2023-10" db="EMBL/GenBank/DDBJ databases">
        <title>Chromosome-scale genome assembly provides insights into flower coloration mechanisms of Canna indica.</title>
        <authorList>
            <person name="Li C."/>
        </authorList>
    </citation>
    <scope>NUCLEOTIDE SEQUENCE [LARGE SCALE GENOMIC DNA]</scope>
    <source>
        <tissue evidence="2">Flower</tissue>
    </source>
</reference>